<dbReference type="OrthoDB" id="17775at10239"/>
<reference evidence="1 2" key="1">
    <citation type="journal article" date="2017" name="MBio">
        <title>Novel 'Superspreader' Bacteriophages Promote Horizontal Gene Transfer by Transformation.</title>
        <authorList>
            <person name="Keen E.C."/>
            <person name="Bliskovsky V.V."/>
            <person name="Malagon F."/>
            <person name="Baker J.D."/>
            <person name="Prince J.S."/>
            <person name="Klaus J.S."/>
            <person name="Adhya S.L."/>
        </authorList>
    </citation>
    <scope>NUCLEOTIDE SEQUENCE [LARGE SCALE GENOMIC DNA]</scope>
</reference>
<evidence type="ECO:0000313" key="1">
    <source>
        <dbReference type="EMBL" id="ALH47115.1"/>
    </source>
</evidence>
<keyword evidence="2" id="KW-1185">Reference proteome</keyword>
<accession>A0A0N9RV29</accession>
<protein>
    <submittedName>
        <fullName evidence="1">Uncharacterized protein</fullName>
    </submittedName>
</protein>
<proteinExistence type="predicted"/>
<evidence type="ECO:0000313" key="2">
    <source>
        <dbReference type="Proteomes" id="UP000202045"/>
    </source>
</evidence>
<name>A0A0N9RV29_9CAUD</name>
<dbReference type="GeneID" id="26637537"/>
<dbReference type="Proteomes" id="UP000202045">
    <property type="component" value="Segment"/>
</dbReference>
<sequence length="89" mass="10697">MSQETELFYTEGYLLLPRPKDTYMRIDFMPMVMDDVMCHIFMKGITTQLKDTGRDCKLKIDTHPEIKENHYTWFLEDTKEIMAVLKTRK</sequence>
<dbReference type="KEGG" id="vg:26637537"/>
<dbReference type="RefSeq" id="YP_009210990.1">
    <property type="nucleotide sequence ID" value="NC_028935.2"/>
</dbReference>
<organism evidence="1 2">
    <name type="scientific">Escherichia phage SUSP2</name>
    <dbReference type="NCBI Taxonomy" id="1718669"/>
    <lineage>
        <taxon>Viruses</taxon>
        <taxon>Duplodnaviria</taxon>
        <taxon>Heunggongvirae</taxon>
        <taxon>Uroviricota</taxon>
        <taxon>Caudoviricetes</taxon>
        <taxon>Andersonviridae</taxon>
        <taxon>Ounavirinae</taxon>
        <taxon>Mooglevirus</taxon>
        <taxon>Mooglevirus susp2</taxon>
        <taxon>Suspvirus SUSP2</taxon>
    </lineage>
</organism>
<dbReference type="EMBL" id="KT454806">
    <property type="protein sequence ID" value="ALH47115.1"/>
    <property type="molecule type" value="Genomic_DNA"/>
</dbReference>